<gene>
    <name evidence="10" type="ORF">IAB26_03330</name>
</gene>
<sequence length="418" mass="46149">MLENIRLSFQGVWSHKMRSLLTMLGIIIGIASIISIVSTIQGTNKQLEESLLGAGNNVVNVKLYQGDSEYSFDEYSLPPKGIPVFTEEMRQEMLNVPGVENLSFYNSRSVYDGIHYRDTSMSAMVIGVDEHYFKTNSFIIRTGRDFVEEDFTKFRKVAILDQDAANSLFREEQPLGKTVELKGEPYTVIGIVKPANEENLVFQSEEEYNEYMQESNGKFYIPGTGWGISFSYDEPQNIVIKAQTVRDMATVGSKIRNIVNGYLTTGKDSDFRYRSDDLIEQIKDKQRLNTAANQQLIWIAGISLLVGGIGVMNIMLVTVTERTAEIGLKKAIGAKKRKIMAQFLTEAAALTSTGGLIGVAAGYGMSRIIAQMTDSPTAFSIPAAAIAVLFSMAIGVAFGLLPSLKAANLNPIEALRHE</sequence>
<evidence type="ECO:0000313" key="10">
    <source>
        <dbReference type="EMBL" id="HIQ95574.1"/>
    </source>
</evidence>
<dbReference type="PANTHER" id="PTHR30572">
    <property type="entry name" value="MEMBRANE COMPONENT OF TRANSPORTER-RELATED"/>
    <property type="match status" value="1"/>
</dbReference>
<feature type="transmembrane region" description="Helical" evidence="7">
    <location>
        <begin position="20"/>
        <end position="40"/>
    </location>
</feature>
<dbReference type="Proteomes" id="UP000886886">
    <property type="component" value="Unassembled WGS sequence"/>
</dbReference>
<evidence type="ECO:0000256" key="6">
    <source>
        <dbReference type="ARBA" id="ARBA00038076"/>
    </source>
</evidence>
<keyword evidence="3 7" id="KW-0812">Transmembrane</keyword>
<feature type="domain" description="ABC3 transporter permease C-terminal" evidence="8">
    <location>
        <begin position="299"/>
        <end position="411"/>
    </location>
</feature>
<evidence type="ECO:0000256" key="1">
    <source>
        <dbReference type="ARBA" id="ARBA00004651"/>
    </source>
</evidence>
<comment type="caution">
    <text evidence="10">The sequence shown here is derived from an EMBL/GenBank/DDBJ whole genome shotgun (WGS) entry which is preliminary data.</text>
</comment>
<keyword evidence="4 7" id="KW-1133">Transmembrane helix</keyword>
<dbReference type="EMBL" id="DVFT01000046">
    <property type="protein sequence ID" value="HIQ95574.1"/>
    <property type="molecule type" value="Genomic_DNA"/>
</dbReference>
<dbReference type="InterPro" id="IPR050250">
    <property type="entry name" value="Macrolide_Exporter_MacB"/>
</dbReference>
<evidence type="ECO:0000256" key="3">
    <source>
        <dbReference type="ARBA" id="ARBA00022692"/>
    </source>
</evidence>
<evidence type="ECO:0000256" key="7">
    <source>
        <dbReference type="SAM" id="Phobius"/>
    </source>
</evidence>
<protein>
    <submittedName>
        <fullName evidence="10">ABC transporter permease</fullName>
    </submittedName>
</protein>
<dbReference type="PANTHER" id="PTHR30572:SF4">
    <property type="entry name" value="ABC TRANSPORTER PERMEASE YTRF"/>
    <property type="match status" value="1"/>
</dbReference>
<evidence type="ECO:0000256" key="2">
    <source>
        <dbReference type="ARBA" id="ARBA00022475"/>
    </source>
</evidence>
<dbReference type="InterPro" id="IPR025857">
    <property type="entry name" value="MacB_PCD"/>
</dbReference>
<accession>A0A9D0ZTP7</accession>
<name>A0A9D0ZTP7_9FIRM</name>
<keyword evidence="5 7" id="KW-0472">Membrane</keyword>
<comment type="similarity">
    <text evidence="6">Belongs to the ABC-4 integral membrane protein family.</text>
</comment>
<evidence type="ECO:0000259" key="8">
    <source>
        <dbReference type="Pfam" id="PF02687"/>
    </source>
</evidence>
<keyword evidence="2" id="KW-1003">Cell membrane</keyword>
<evidence type="ECO:0000256" key="4">
    <source>
        <dbReference type="ARBA" id="ARBA00022989"/>
    </source>
</evidence>
<feature type="transmembrane region" description="Helical" evidence="7">
    <location>
        <begin position="296"/>
        <end position="319"/>
    </location>
</feature>
<dbReference type="GO" id="GO:0005886">
    <property type="term" value="C:plasma membrane"/>
    <property type="evidence" value="ECO:0007669"/>
    <property type="project" value="UniProtKB-SubCell"/>
</dbReference>
<reference evidence="10" key="1">
    <citation type="submission" date="2020-10" db="EMBL/GenBank/DDBJ databases">
        <authorList>
            <person name="Gilroy R."/>
        </authorList>
    </citation>
    <scope>NUCLEOTIDE SEQUENCE</scope>
    <source>
        <strain evidence="10">ChiSjej3B21-11622</strain>
    </source>
</reference>
<organism evidence="10 11">
    <name type="scientific">Candidatus Limivivens merdigallinarum</name>
    <dbReference type="NCBI Taxonomy" id="2840859"/>
    <lineage>
        <taxon>Bacteria</taxon>
        <taxon>Bacillati</taxon>
        <taxon>Bacillota</taxon>
        <taxon>Clostridia</taxon>
        <taxon>Lachnospirales</taxon>
        <taxon>Lachnospiraceae</taxon>
        <taxon>Lachnospiraceae incertae sedis</taxon>
        <taxon>Candidatus Limivivens</taxon>
    </lineage>
</organism>
<dbReference type="AlphaFoldDB" id="A0A9D0ZTP7"/>
<evidence type="ECO:0000313" key="11">
    <source>
        <dbReference type="Proteomes" id="UP000886886"/>
    </source>
</evidence>
<dbReference type="Pfam" id="PF12704">
    <property type="entry name" value="MacB_PCD"/>
    <property type="match status" value="1"/>
</dbReference>
<evidence type="ECO:0000256" key="5">
    <source>
        <dbReference type="ARBA" id="ARBA00023136"/>
    </source>
</evidence>
<proteinExistence type="inferred from homology"/>
<feature type="domain" description="MacB-like periplasmic core" evidence="9">
    <location>
        <begin position="19"/>
        <end position="257"/>
    </location>
</feature>
<comment type="subcellular location">
    <subcellularLocation>
        <location evidence="1">Cell membrane</location>
        <topology evidence="1">Multi-pass membrane protein</topology>
    </subcellularLocation>
</comment>
<feature type="transmembrane region" description="Helical" evidence="7">
    <location>
        <begin position="381"/>
        <end position="401"/>
    </location>
</feature>
<evidence type="ECO:0000259" key="9">
    <source>
        <dbReference type="Pfam" id="PF12704"/>
    </source>
</evidence>
<dbReference type="GO" id="GO:0022857">
    <property type="term" value="F:transmembrane transporter activity"/>
    <property type="evidence" value="ECO:0007669"/>
    <property type="project" value="TreeGrafter"/>
</dbReference>
<dbReference type="InterPro" id="IPR003838">
    <property type="entry name" value="ABC3_permease_C"/>
</dbReference>
<dbReference type="Pfam" id="PF02687">
    <property type="entry name" value="FtsX"/>
    <property type="match status" value="1"/>
</dbReference>
<feature type="transmembrane region" description="Helical" evidence="7">
    <location>
        <begin position="339"/>
        <end position="361"/>
    </location>
</feature>
<reference evidence="10" key="2">
    <citation type="journal article" date="2021" name="PeerJ">
        <title>Extensive microbial diversity within the chicken gut microbiome revealed by metagenomics and culture.</title>
        <authorList>
            <person name="Gilroy R."/>
            <person name="Ravi A."/>
            <person name="Getino M."/>
            <person name="Pursley I."/>
            <person name="Horton D.L."/>
            <person name="Alikhan N.F."/>
            <person name="Baker D."/>
            <person name="Gharbi K."/>
            <person name="Hall N."/>
            <person name="Watson M."/>
            <person name="Adriaenssens E.M."/>
            <person name="Foster-Nyarko E."/>
            <person name="Jarju S."/>
            <person name="Secka A."/>
            <person name="Antonio M."/>
            <person name="Oren A."/>
            <person name="Chaudhuri R.R."/>
            <person name="La Ragione R."/>
            <person name="Hildebrand F."/>
            <person name="Pallen M.J."/>
        </authorList>
    </citation>
    <scope>NUCLEOTIDE SEQUENCE</scope>
    <source>
        <strain evidence="10">ChiSjej3B21-11622</strain>
    </source>
</reference>